<organism evidence="2 3">
    <name type="scientific">Lentithecium fluviatile CBS 122367</name>
    <dbReference type="NCBI Taxonomy" id="1168545"/>
    <lineage>
        <taxon>Eukaryota</taxon>
        <taxon>Fungi</taxon>
        <taxon>Dikarya</taxon>
        <taxon>Ascomycota</taxon>
        <taxon>Pezizomycotina</taxon>
        <taxon>Dothideomycetes</taxon>
        <taxon>Pleosporomycetidae</taxon>
        <taxon>Pleosporales</taxon>
        <taxon>Massarineae</taxon>
        <taxon>Lentitheciaceae</taxon>
        <taxon>Lentithecium</taxon>
    </lineage>
</organism>
<evidence type="ECO:0000259" key="1">
    <source>
        <dbReference type="Pfam" id="PF25907"/>
    </source>
</evidence>
<gene>
    <name evidence="2" type="ORF">K458DRAFT_407391</name>
</gene>
<dbReference type="OrthoDB" id="202840at2759"/>
<dbReference type="AlphaFoldDB" id="A0A6G1IQ56"/>
<dbReference type="Gene3D" id="3.40.30.110">
    <property type="match status" value="2"/>
</dbReference>
<keyword evidence="3" id="KW-1185">Reference proteome</keyword>
<evidence type="ECO:0000313" key="3">
    <source>
        <dbReference type="Proteomes" id="UP000799291"/>
    </source>
</evidence>
<dbReference type="Proteomes" id="UP000799291">
    <property type="component" value="Unassembled WGS sequence"/>
</dbReference>
<accession>A0A6G1IQ56</accession>
<dbReference type="InterPro" id="IPR058268">
    <property type="entry name" value="DUF7962"/>
</dbReference>
<evidence type="ECO:0000313" key="2">
    <source>
        <dbReference type="EMBL" id="KAF2680376.1"/>
    </source>
</evidence>
<proteinExistence type="predicted"/>
<feature type="domain" description="DUF7962" evidence="1">
    <location>
        <begin position="94"/>
        <end position="166"/>
    </location>
</feature>
<reference evidence="2" key="1">
    <citation type="journal article" date="2020" name="Stud. Mycol.">
        <title>101 Dothideomycetes genomes: a test case for predicting lifestyles and emergence of pathogens.</title>
        <authorList>
            <person name="Haridas S."/>
            <person name="Albert R."/>
            <person name="Binder M."/>
            <person name="Bloem J."/>
            <person name="Labutti K."/>
            <person name="Salamov A."/>
            <person name="Andreopoulos B."/>
            <person name="Baker S."/>
            <person name="Barry K."/>
            <person name="Bills G."/>
            <person name="Bluhm B."/>
            <person name="Cannon C."/>
            <person name="Castanera R."/>
            <person name="Culley D."/>
            <person name="Daum C."/>
            <person name="Ezra D."/>
            <person name="Gonzalez J."/>
            <person name="Henrissat B."/>
            <person name="Kuo A."/>
            <person name="Liang C."/>
            <person name="Lipzen A."/>
            <person name="Lutzoni F."/>
            <person name="Magnuson J."/>
            <person name="Mondo S."/>
            <person name="Nolan M."/>
            <person name="Ohm R."/>
            <person name="Pangilinan J."/>
            <person name="Park H.-J."/>
            <person name="Ramirez L."/>
            <person name="Alfaro M."/>
            <person name="Sun H."/>
            <person name="Tritt A."/>
            <person name="Yoshinaga Y."/>
            <person name="Zwiers L.-H."/>
            <person name="Turgeon B."/>
            <person name="Goodwin S."/>
            <person name="Spatafora J."/>
            <person name="Crous P."/>
            <person name="Grigoriev I."/>
        </authorList>
    </citation>
    <scope>NUCLEOTIDE SEQUENCE</scope>
    <source>
        <strain evidence="2">CBS 122367</strain>
    </source>
</reference>
<name>A0A6G1IQ56_9PLEO</name>
<sequence>MLPRPLLTTTFALPYRKIPILAIGREIYCDTSLIIEALEHFFPVKDGWGSVYPACEGLGSSWTYKGIARGFASFWVDRPLFRVTTGLIPPSVWRSDFGTDRSQLIGHKLDPEKLAKKIPLNLSNLDLHLSLLEPSFRDSTKWVLPTKTPSLADISLYYQLRWGMDISAGKGIYNLTGGGAKDEGEDVMGAVFNEQRFPGLWGWFHRLEAFLNDLPDRETTIDPDASSEWKEALRATPLLGDGGLLVPAAAGQHPTLDSQRGLVEGKVVSVAPDDTGRDDPTVGRLVGLGVEEVVISPVERGELDVRIHFPRLGFVVRRVEGEGEGAKL</sequence>
<dbReference type="EMBL" id="MU005597">
    <property type="protein sequence ID" value="KAF2680376.1"/>
    <property type="molecule type" value="Genomic_DNA"/>
</dbReference>
<protein>
    <recommendedName>
        <fullName evidence="1">DUF7962 domain-containing protein</fullName>
    </recommendedName>
</protein>
<dbReference type="Pfam" id="PF25907">
    <property type="entry name" value="DUF7962"/>
    <property type="match status" value="1"/>
</dbReference>